<feature type="transmembrane region" description="Helical" evidence="5">
    <location>
        <begin position="91"/>
        <end position="110"/>
    </location>
</feature>
<gene>
    <name evidence="6" type="ORF">SUNI508_04698</name>
</gene>
<dbReference type="InterPro" id="IPR036259">
    <property type="entry name" value="MFS_trans_sf"/>
</dbReference>
<accession>A0ABR2V877</accession>
<feature type="transmembrane region" description="Helical" evidence="5">
    <location>
        <begin position="117"/>
        <end position="138"/>
    </location>
</feature>
<keyword evidence="2 5" id="KW-0812">Transmembrane</keyword>
<organism evidence="6 7">
    <name type="scientific">Seiridium unicorne</name>
    <dbReference type="NCBI Taxonomy" id="138068"/>
    <lineage>
        <taxon>Eukaryota</taxon>
        <taxon>Fungi</taxon>
        <taxon>Dikarya</taxon>
        <taxon>Ascomycota</taxon>
        <taxon>Pezizomycotina</taxon>
        <taxon>Sordariomycetes</taxon>
        <taxon>Xylariomycetidae</taxon>
        <taxon>Amphisphaeriales</taxon>
        <taxon>Sporocadaceae</taxon>
        <taxon>Seiridium</taxon>
    </lineage>
</organism>
<dbReference type="InterPro" id="IPR005828">
    <property type="entry name" value="MFS_sugar_transport-like"/>
</dbReference>
<reference evidence="6 7" key="1">
    <citation type="journal article" date="2024" name="J. Plant Pathol.">
        <title>Sequence and assembly of the genome of Seiridium unicorne, isolate CBS 538.82, causal agent of cypress canker disease.</title>
        <authorList>
            <person name="Scali E."/>
            <person name="Rocca G.D."/>
            <person name="Danti R."/>
            <person name="Garbelotto M."/>
            <person name="Barberini S."/>
            <person name="Baroncelli R."/>
            <person name="Emiliani G."/>
        </authorList>
    </citation>
    <scope>NUCLEOTIDE SEQUENCE [LARGE SCALE GENOMIC DNA]</scope>
    <source>
        <strain evidence="6 7">BM-138-508</strain>
    </source>
</reference>
<comment type="subcellular location">
    <subcellularLocation>
        <location evidence="1">Membrane</location>
        <topology evidence="1">Multi-pass membrane protein</topology>
    </subcellularLocation>
</comment>
<evidence type="ECO:0000256" key="3">
    <source>
        <dbReference type="ARBA" id="ARBA00022989"/>
    </source>
</evidence>
<dbReference type="EMBL" id="JARVKF010000101">
    <property type="protein sequence ID" value="KAK9423031.1"/>
    <property type="molecule type" value="Genomic_DNA"/>
</dbReference>
<dbReference type="SUPFAM" id="SSF103473">
    <property type="entry name" value="MFS general substrate transporter"/>
    <property type="match status" value="1"/>
</dbReference>
<name>A0ABR2V877_9PEZI</name>
<evidence type="ECO:0000256" key="1">
    <source>
        <dbReference type="ARBA" id="ARBA00004141"/>
    </source>
</evidence>
<evidence type="ECO:0000256" key="4">
    <source>
        <dbReference type="ARBA" id="ARBA00023136"/>
    </source>
</evidence>
<feature type="transmembrane region" description="Helical" evidence="5">
    <location>
        <begin position="150"/>
        <end position="172"/>
    </location>
</feature>
<comment type="caution">
    <text evidence="6">The sequence shown here is derived from an EMBL/GenBank/DDBJ whole genome shotgun (WGS) entry which is preliminary data.</text>
</comment>
<dbReference type="PANTHER" id="PTHR48022:SF5">
    <property type="entry name" value="ALPHA-GLUCOSIDES PERMEASE MPH2-RELATED"/>
    <property type="match status" value="1"/>
</dbReference>
<dbReference type="Gene3D" id="1.20.1250.20">
    <property type="entry name" value="MFS general substrate transporter like domains"/>
    <property type="match status" value="2"/>
</dbReference>
<proteinExistence type="predicted"/>
<keyword evidence="4 5" id="KW-0472">Membrane</keyword>
<evidence type="ECO:0000313" key="7">
    <source>
        <dbReference type="Proteomes" id="UP001408356"/>
    </source>
</evidence>
<evidence type="ECO:0000313" key="6">
    <source>
        <dbReference type="EMBL" id="KAK9423031.1"/>
    </source>
</evidence>
<keyword evidence="7" id="KW-1185">Reference proteome</keyword>
<feature type="transmembrane region" description="Helical" evidence="5">
    <location>
        <begin position="12"/>
        <end position="36"/>
    </location>
</feature>
<evidence type="ECO:0000256" key="2">
    <source>
        <dbReference type="ARBA" id="ARBA00022692"/>
    </source>
</evidence>
<dbReference type="Proteomes" id="UP001408356">
    <property type="component" value="Unassembled WGS sequence"/>
</dbReference>
<keyword evidence="3 5" id="KW-1133">Transmembrane helix</keyword>
<dbReference type="PANTHER" id="PTHR48022">
    <property type="entry name" value="PLASTIDIC GLUCOSE TRANSPORTER 4"/>
    <property type="match status" value="1"/>
</dbReference>
<dbReference type="InterPro" id="IPR050360">
    <property type="entry name" value="MFS_Sugar_Transporters"/>
</dbReference>
<sequence>MSREWTYRLPFALQWILTLPLAIGIYIAPGSAWWLVRRGRTEDAGKALRKLRTKDMPEEHIADTLAMMLVPGSLPRSQPPPHRNHSTSFDFGIGEYSLTIIGVFIAWAFTPKVGRRALLLTGTFFMTATTFVIGFIGIPDMTKHTNLVYGIGLLIQYFVFFITVGPIVYTIVTEIPSNYLRTKSVVLEHACTTSTG</sequence>
<dbReference type="Pfam" id="PF00083">
    <property type="entry name" value="Sugar_tr"/>
    <property type="match status" value="2"/>
</dbReference>
<protein>
    <submittedName>
        <fullName evidence="6">Major facilitator superfamily (MFS) profile domain-containing protein</fullName>
    </submittedName>
</protein>
<evidence type="ECO:0000256" key="5">
    <source>
        <dbReference type="SAM" id="Phobius"/>
    </source>
</evidence>